<evidence type="ECO:0000256" key="1">
    <source>
        <dbReference type="SAM" id="SignalP"/>
    </source>
</evidence>
<comment type="caution">
    <text evidence="2">The sequence shown here is derived from an EMBL/GenBank/DDBJ whole genome shotgun (WGS) entry which is preliminary data.</text>
</comment>
<gene>
    <name evidence="2" type="ORF">ACE3NQ_24795</name>
</gene>
<feature type="chain" id="PRO_5045415439" evidence="1">
    <location>
        <begin position="26"/>
        <end position="106"/>
    </location>
</feature>
<keyword evidence="3" id="KW-1185">Reference proteome</keyword>
<dbReference type="Proteomes" id="UP001580407">
    <property type="component" value="Unassembled WGS sequence"/>
</dbReference>
<organism evidence="2 3">
    <name type="scientific">Paenibacillus terreus</name>
    <dbReference type="NCBI Taxonomy" id="1387834"/>
    <lineage>
        <taxon>Bacteria</taxon>
        <taxon>Bacillati</taxon>
        <taxon>Bacillota</taxon>
        <taxon>Bacilli</taxon>
        <taxon>Bacillales</taxon>
        <taxon>Paenibacillaceae</taxon>
        <taxon>Paenibacillus</taxon>
    </lineage>
</organism>
<feature type="signal peptide" evidence="1">
    <location>
        <begin position="1"/>
        <end position="25"/>
    </location>
</feature>
<dbReference type="EMBL" id="JBHILM010000036">
    <property type="protein sequence ID" value="MFB5684132.1"/>
    <property type="molecule type" value="Genomic_DNA"/>
</dbReference>
<protein>
    <submittedName>
        <fullName evidence="2">Uncharacterized protein</fullName>
    </submittedName>
</protein>
<accession>A0ABV5BFA1</accession>
<sequence>MLKQTSRLVMILLFITLCIPQQVSADPVVIDEETMDRHMVQYGLDKRQESSKIEQFIRFWTQGDFGYSFHAEGMVDAANMALYPLPSVCRQLPAIMYTLKMPFIQP</sequence>
<proteinExistence type="predicted"/>
<dbReference type="RefSeq" id="WP_375527850.1">
    <property type="nucleotide sequence ID" value="NZ_JBHILM010000036.1"/>
</dbReference>
<evidence type="ECO:0000313" key="2">
    <source>
        <dbReference type="EMBL" id="MFB5684132.1"/>
    </source>
</evidence>
<reference evidence="2 3" key="1">
    <citation type="submission" date="2024-09" db="EMBL/GenBank/DDBJ databases">
        <authorList>
            <person name="Ruan L."/>
        </authorList>
    </citation>
    <scope>NUCLEOTIDE SEQUENCE [LARGE SCALE GENOMIC DNA]</scope>
    <source>
        <strain evidence="2 3">D33</strain>
    </source>
</reference>
<name>A0ABV5BFA1_9BACL</name>
<keyword evidence="1" id="KW-0732">Signal</keyword>
<evidence type="ECO:0000313" key="3">
    <source>
        <dbReference type="Proteomes" id="UP001580407"/>
    </source>
</evidence>